<sequence>MELSIIKRLWLITILMLVPVLGHAAEEMKGDKYEGIEIEVNINTASSDELATLLLGVGETKAKQIVAYREVHGEFKNADELQQVKGIGQATVDKNRTRIRL</sequence>
<organism evidence="1 2">
    <name type="scientific">Vibrio inusitatus NBRC 102082</name>
    <dbReference type="NCBI Taxonomy" id="1219070"/>
    <lineage>
        <taxon>Bacteria</taxon>
        <taxon>Pseudomonadati</taxon>
        <taxon>Pseudomonadota</taxon>
        <taxon>Gammaproteobacteria</taxon>
        <taxon>Vibrionales</taxon>
        <taxon>Vibrionaceae</taxon>
        <taxon>Vibrio</taxon>
    </lineage>
</organism>
<dbReference type="SUPFAM" id="SSF47781">
    <property type="entry name" value="RuvA domain 2-like"/>
    <property type="match status" value="1"/>
</dbReference>
<dbReference type="NCBIfam" id="TIGR00426">
    <property type="entry name" value="competence protein ComEA helix-hairpin-helix repeat region"/>
    <property type="match status" value="1"/>
</dbReference>
<dbReference type="PANTHER" id="PTHR21180">
    <property type="entry name" value="ENDONUCLEASE/EXONUCLEASE/PHOSPHATASE FAMILY DOMAIN-CONTAINING PROTEIN 1"/>
    <property type="match status" value="1"/>
</dbReference>
<dbReference type="InterPro" id="IPR004509">
    <property type="entry name" value="Competence_ComEA_HhH"/>
</dbReference>
<dbReference type="InterPro" id="IPR010994">
    <property type="entry name" value="RuvA_2-like"/>
</dbReference>
<dbReference type="InterPro" id="IPR051675">
    <property type="entry name" value="Endo/Exo/Phosphatase_dom_1"/>
</dbReference>
<comment type="caution">
    <text evidence="1">The sequence shown here is derived from an EMBL/GenBank/DDBJ whole genome shotgun (WGS) entry which is preliminary data.</text>
</comment>
<reference evidence="1 2" key="1">
    <citation type="submission" date="2019-06" db="EMBL/GenBank/DDBJ databases">
        <title>Whole genome shotgun sequence of Vibrio inusitatus NBRC 102082.</title>
        <authorList>
            <person name="Hosoyama A."/>
            <person name="Uohara A."/>
            <person name="Ohji S."/>
            <person name="Ichikawa N."/>
        </authorList>
    </citation>
    <scope>NUCLEOTIDE SEQUENCE [LARGE SCALE GENOMIC DNA]</scope>
    <source>
        <strain evidence="1 2">NBRC 102082</strain>
    </source>
</reference>
<dbReference type="GO" id="GO:0015628">
    <property type="term" value="P:protein secretion by the type II secretion system"/>
    <property type="evidence" value="ECO:0007669"/>
    <property type="project" value="TreeGrafter"/>
</dbReference>
<dbReference type="GO" id="GO:0015627">
    <property type="term" value="C:type II protein secretion system complex"/>
    <property type="evidence" value="ECO:0007669"/>
    <property type="project" value="TreeGrafter"/>
</dbReference>
<keyword evidence="2" id="KW-1185">Reference proteome</keyword>
<dbReference type="Proteomes" id="UP000318717">
    <property type="component" value="Unassembled WGS sequence"/>
</dbReference>
<accession>A0A4Y3HXZ1</accession>
<evidence type="ECO:0000313" key="1">
    <source>
        <dbReference type="EMBL" id="GEA51562.1"/>
    </source>
</evidence>
<proteinExistence type="predicted"/>
<gene>
    <name evidence="1" type="ORF">VIN01S_23660</name>
</gene>
<protein>
    <submittedName>
        <fullName evidence="1">Transporter</fullName>
    </submittedName>
</protein>
<name>A0A4Y3HXZ1_9VIBR</name>
<dbReference type="AlphaFoldDB" id="A0A4Y3HXZ1"/>
<evidence type="ECO:0000313" key="2">
    <source>
        <dbReference type="Proteomes" id="UP000318717"/>
    </source>
</evidence>
<dbReference type="PANTHER" id="PTHR21180:SF32">
    <property type="entry name" value="ENDONUCLEASE_EXONUCLEASE_PHOSPHATASE FAMILY DOMAIN-CONTAINING PROTEIN 1"/>
    <property type="match status" value="1"/>
</dbReference>
<dbReference type="Pfam" id="PF12836">
    <property type="entry name" value="HHH_3"/>
    <property type="match status" value="1"/>
</dbReference>
<dbReference type="OrthoDB" id="7510573at2"/>
<dbReference type="EMBL" id="BJLF01000011">
    <property type="protein sequence ID" value="GEA51562.1"/>
    <property type="molecule type" value="Genomic_DNA"/>
</dbReference>
<dbReference type="Gene3D" id="1.10.150.280">
    <property type="entry name" value="AF1531-like domain"/>
    <property type="match status" value="1"/>
</dbReference>